<dbReference type="KEGG" id="fte:Fluta_1598"/>
<evidence type="ECO:0000256" key="1">
    <source>
        <dbReference type="ARBA" id="ARBA00022729"/>
    </source>
</evidence>
<dbReference type="EMBL" id="CP002542">
    <property type="protein sequence ID" value="AEA43590.1"/>
    <property type="molecule type" value="Genomic_DNA"/>
</dbReference>
<dbReference type="AlphaFoldDB" id="F2IFW9"/>
<evidence type="ECO:0008006" key="4">
    <source>
        <dbReference type="Google" id="ProtNLM"/>
    </source>
</evidence>
<dbReference type="STRING" id="755732.Fluta_1598"/>
<protein>
    <recommendedName>
        <fullName evidence="4">Secretion system C-terminal sorting domain-containing protein</fullName>
    </recommendedName>
</protein>
<dbReference type="NCBIfam" id="TIGR04183">
    <property type="entry name" value="Por_Secre_tail"/>
    <property type="match status" value="1"/>
</dbReference>
<accession>F2IFW9</accession>
<sequence precursor="true">MKKWTIWIFLITNQVFGQVNLVPNPSFEQCVNCITTDFGPASYQASIVDWFNPNTCTPDYCTAMDYPAWLNYQIPDGQAFIGIGTYDPAGSNGREYATCALLDTLLASKWYEVSFYARVKEGHSRFASNNLGVHFSDTALHAANMYLFNVYNPPLLEAQVKYFNNEIISDSAHWTLVCGLYQAHGGEKYLTLGNFNTDAQTTQGMEYTDGIVWQTYFLIDQVSVIPLDSIVGGIPADAGPDQTIYINDTAFIGQKISNMPSVWQKLDGTSVAMNTAGVYVSPQVNTTYVVSQTINGFYSTDTVTVFVIDDLGIEEDFQSKYKLFPVPNNGIFKLQGSLLAGDQLQIMQLDGKLLLAQTMMQDEETMDLATHLSSGTYVVVLKNSEGQVKYRNRIVVIL</sequence>
<keyword evidence="1" id="KW-0732">Signal</keyword>
<name>F2IFW9_FLUTR</name>
<dbReference type="eggNOG" id="COG2885">
    <property type="taxonomic scope" value="Bacteria"/>
</dbReference>
<dbReference type="RefSeq" id="WP_013686361.1">
    <property type="nucleotide sequence ID" value="NC_015321.1"/>
</dbReference>
<reference evidence="2 3" key="1">
    <citation type="journal article" date="2011" name="Stand. Genomic Sci.">
        <title>Complete genome sequence of the gliding freshwater bacterium Fluviicola taffensis type strain (RW262).</title>
        <authorList>
            <person name="Woyke T."/>
            <person name="Chertkov O."/>
            <person name="Lapidus A."/>
            <person name="Nolan M."/>
            <person name="Lucas S."/>
            <person name="Del Rio T.G."/>
            <person name="Tice H."/>
            <person name="Cheng J.F."/>
            <person name="Tapia R."/>
            <person name="Han C."/>
            <person name="Goodwin L."/>
            <person name="Pitluck S."/>
            <person name="Liolios K."/>
            <person name="Pagani I."/>
            <person name="Ivanova N."/>
            <person name="Huntemann M."/>
            <person name="Mavromatis K."/>
            <person name="Mikhailova N."/>
            <person name="Pati A."/>
            <person name="Chen A."/>
            <person name="Palaniappan K."/>
            <person name="Land M."/>
            <person name="Hauser L."/>
            <person name="Brambilla E.M."/>
            <person name="Rohde M."/>
            <person name="Mwirichia R."/>
            <person name="Sikorski J."/>
            <person name="Tindall B.J."/>
            <person name="Goker M."/>
            <person name="Bristow J."/>
            <person name="Eisen J.A."/>
            <person name="Markowitz V."/>
            <person name="Hugenholtz P."/>
            <person name="Klenk H.P."/>
            <person name="Kyrpides N.C."/>
        </authorList>
    </citation>
    <scope>NUCLEOTIDE SEQUENCE [LARGE SCALE GENOMIC DNA]</scope>
    <source>
        <strain evidence="3">DSM 16823 / RW262 / RW262</strain>
    </source>
</reference>
<reference evidence="3" key="2">
    <citation type="submission" date="2011-02" db="EMBL/GenBank/DDBJ databases">
        <title>The complete genome of Fluviicola taffensis DSM 16823.</title>
        <authorList>
            <consortium name="US DOE Joint Genome Institute (JGI-PGF)"/>
            <person name="Lucas S."/>
            <person name="Copeland A."/>
            <person name="Lapidus A."/>
            <person name="Bruce D."/>
            <person name="Goodwin L."/>
            <person name="Pitluck S."/>
            <person name="Kyrpides N."/>
            <person name="Mavromatis K."/>
            <person name="Ivanova N."/>
            <person name="Mikhailova N."/>
            <person name="Pagani I."/>
            <person name="Chertkov O."/>
            <person name="Detter J.C."/>
            <person name="Han C."/>
            <person name="Tapia R."/>
            <person name="Land M."/>
            <person name="Hauser L."/>
            <person name="Markowitz V."/>
            <person name="Cheng J.-F."/>
            <person name="Hugenholtz P."/>
            <person name="Woyke T."/>
            <person name="Wu D."/>
            <person name="Tindall B."/>
            <person name="Pomrenke H.G."/>
            <person name="Brambilla E."/>
            <person name="Klenk H.-P."/>
            <person name="Eisen J.A."/>
        </authorList>
    </citation>
    <scope>NUCLEOTIDE SEQUENCE [LARGE SCALE GENOMIC DNA]</scope>
    <source>
        <strain evidence="3">DSM 16823 / RW262 / RW262</strain>
    </source>
</reference>
<evidence type="ECO:0000313" key="3">
    <source>
        <dbReference type="Proteomes" id="UP000007463"/>
    </source>
</evidence>
<dbReference type="OrthoDB" id="5381604at2"/>
<dbReference type="HOGENOM" id="CLU_692137_0_0_10"/>
<dbReference type="InterPro" id="IPR026444">
    <property type="entry name" value="Secre_tail"/>
</dbReference>
<dbReference type="Proteomes" id="UP000007463">
    <property type="component" value="Chromosome"/>
</dbReference>
<organism evidence="2 3">
    <name type="scientific">Fluviicola taffensis (strain DSM 16823 / NCIMB 13979 / RW262)</name>
    <dbReference type="NCBI Taxonomy" id="755732"/>
    <lineage>
        <taxon>Bacteria</taxon>
        <taxon>Pseudomonadati</taxon>
        <taxon>Bacteroidota</taxon>
        <taxon>Flavobacteriia</taxon>
        <taxon>Flavobacteriales</taxon>
        <taxon>Crocinitomicaceae</taxon>
        <taxon>Fluviicola</taxon>
    </lineage>
</organism>
<gene>
    <name evidence="2" type="ordered locus">Fluta_1598</name>
</gene>
<keyword evidence="3" id="KW-1185">Reference proteome</keyword>
<proteinExistence type="predicted"/>
<evidence type="ECO:0000313" key="2">
    <source>
        <dbReference type="EMBL" id="AEA43590.1"/>
    </source>
</evidence>